<evidence type="ECO:0000313" key="3">
    <source>
        <dbReference type="Proteomes" id="UP000410492"/>
    </source>
</evidence>
<accession>A0A653CLH2</accession>
<feature type="non-terminal residue" evidence="2">
    <location>
        <position position="166"/>
    </location>
</feature>
<feature type="compositionally biased region" description="Low complexity" evidence="1">
    <location>
        <begin position="67"/>
        <end position="77"/>
    </location>
</feature>
<sequence length="166" mass="18371">MEAMQFAIPFVKVAGNPTGNLDDIPPTVSPCPTSTQNIYEIPNTQEGDEGFTEDLLDQPGPSPRGPSSPIITRPSISARQGDRSRTPLLPVSAGARGPHGLPIRKRKYLQGDEVERAFSEYFSAKKEKLSTLHPPTDERDKREEGIKNFVLNLIPDLMHLNDVQLR</sequence>
<dbReference type="EMBL" id="CAACVG010008151">
    <property type="protein sequence ID" value="VEN48729.1"/>
    <property type="molecule type" value="Genomic_DNA"/>
</dbReference>
<dbReference type="AlphaFoldDB" id="A0A653CLH2"/>
<proteinExistence type="predicted"/>
<organism evidence="2 3">
    <name type="scientific">Callosobruchus maculatus</name>
    <name type="common">Southern cowpea weevil</name>
    <name type="synonym">Pulse bruchid</name>
    <dbReference type="NCBI Taxonomy" id="64391"/>
    <lineage>
        <taxon>Eukaryota</taxon>
        <taxon>Metazoa</taxon>
        <taxon>Ecdysozoa</taxon>
        <taxon>Arthropoda</taxon>
        <taxon>Hexapoda</taxon>
        <taxon>Insecta</taxon>
        <taxon>Pterygota</taxon>
        <taxon>Neoptera</taxon>
        <taxon>Endopterygota</taxon>
        <taxon>Coleoptera</taxon>
        <taxon>Polyphaga</taxon>
        <taxon>Cucujiformia</taxon>
        <taxon>Chrysomeloidea</taxon>
        <taxon>Chrysomelidae</taxon>
        <taxon>Bruchinae</taxon>
        <taxon>Bruchini</taxon>
        <taxon>Callosobruchus</taxon>
    </lineage>
</organism>
<dbReference type="OrthoDB" id="6772638at2759"/>
<gene>
    <name evidence="2" type="ORF">CALMAC_LOCUS10075</name>
</gene>
<dbReference type="Proteomes" id="UP000410492">
    <property type="component" value="Unassembled WGS sequence"/>
</dbReference>
<evidence type="ECO:0000256" key="1">
    <source>
        <dbReference type="SAM" id="MobiDB-lite"/>
    </source>
</evidence>
<keyword evidence="3" id="KW-1185">Reference proteome</keyword>
<name>A0A653CLH2_CALMS</name>
<feature type="region of interest" description="Disordered" evidence="1">
    <location>
        <begin position="44"/>
        <end position="104"/>
    </location>
</feature>
<feature type="compositionally biased region" description="Acidic residues" evidence="1">
    <location>
        <begin position="46"/>
        <end position="56"/>
    </location>
</feature>
<reference evidence="2 3" key="1">
    <citation type="submission" date="2019-01" db="EMBL/GenBank/DDBJ databases">
        <authorList>
            <person name="Sayadi A."/>
        </authorList>
    </citation>
    <scope>NUCLEOTIDE SEQUENCE [LARGE SCALE GENOMIC DNA]</scope>
</reference>
<evidence type="ECO:0008006" key="4">
    <source>
        <dbReference type="Google" id="ProtNLM"/>
    </source>
</evidence>
<evidence type="ECO:0000313" key="2">
    <source>
        <dbReference type="EMBL" id="VEN48729.1"/>
    </source>
</evidence>
<protein>
    <recommendedName>
        <fullName evidence="4">BESS domain-containing protein</fullName>
    </recommendedName>
</protein>